<dbReference type="NCBIfam" id="NF003915">
    <property type="entry name" value="PRK05441.1"/>
    <property type="match status" value="1"/>
</dbReference>
<evidence type="ECO:0000259" key="3">
    <source>
        <dbReference type="PROSITE" id="PS51464"/>
    </source>
</evidence>
<dbReference type="GO" id="GO:0016803">
    <property type="term" value="F:ether hydrolase activity"/>
    <property type="evidence" value="ECO:0007669"/>
    <property type="project" value="TreeGrafter"/>
</dbReference>
<dbReference type="PANTHER" id="PTHR10088">
    <property type="entry name" value="GLUCOKINASE REGULATORY PROTEIN"/>
    <property type="match status" value="1"/>
</dbReference>
<keyword evidence="1" id="KW-0456">Lyase</keyword>
<sequence length="300" mass="29952">MTAQLGTEDRDVHAKGFDTLPPARILGALAAAQVNAARSVEAAIPAIAEASSRAAAALSSGHRLVYVGAGSSGLMALADCLELPGTYGIGLDEAIVILAGGRDSLVDMLGAGEDDVEAGAADLAASGIGQGDCVIAVSASGSTPYTLAAARAAKERGATVIGIANNDGAPLLTAADVAVLLKTPPEVISGSTRMGAGTAQKIALNMLSTLMAVHLGHVLDGHMVNVRADNDKLRARAARIVTDITGIQADAATGLLRESRGSVKHAILLAAGAGDIETANAALVEAGQNLRRAMSLVAKS</sequence>
<evidence type="ECO:0000313" key="5">
    <source>
        <dbReference type="Proteomes" id="UP000233491"/>
    </source>
</evidence>
<dbReference type="InterPro" id="IPR001347">
    <property type="entry name" value="SIS_dom"/>
</dbReference>
<keyword evidence="5" id="KW-1185">Reference proteome</keyword>
<proteinExistence type="predicted"/>
<protein>
    <submittedName>
        <fullName evidence="4">N-acetylmuramic acid 6-phosphate etherase</fullName>
    </submittedName>
</protein>
<dbReference type="EMBL" id="PJNW01000001">
    <property type="protein sequence ID" value="PKR91197.1"/>
    <property type="molecule type" value="Genomic_DNA"/>
</dbReference>
<evidence type="ECO:0000256" key="2">
    <source>
        <dbReference type="ARBA" id="ARBA00023277"/>
    </source>
</evidence>
<dbReference type="Pfam" id="PF01380">
    <property type="entry name" value="SIS"/>
    <property type="match status" value="1"/>
</dbReference>
<dbReference type="PANTHER" id="PTHR10088:SF4">
    <property type="entry name" value="GLUCOKINASE REGULATORY PROTEIN"/>
    <property type="match status" value="1"/>
</dbReference>
<dbReference type="InterPro" id="IPR046348">
    <property type="entry name" value="SIS_dom_sf"/>
</dbReference>
<name>A0A1I4U6P0_9HYPH</name>
<dbReference type="PROSITE" id="PS51464">
    <property type="entry name" value="SIS"/>
    <property type="match status" value="1"/>
</dbReference>
<dbReference type="SUPFAM" id="SSF53697">
    <property type="entry name" value="SIS domain"/>
    <property type="match status" value="1"/>
</dbReference>
<dbReference type="CDD" id="cd05007">
    <property type="entry name" value="SIS_Etherase"/>
    <property type="match status" value="1"/>
</dbReference>
<dbReference type="GO" id="GO:0046348">
    <property type="term" value="P:amino sugar catabolic process"/>
    <property type="evidence" value="ECO:0007669"/>
    <property type="project" value="InterPro"/>
</dbReference>
<dbReference type="InterPro" id="IPR005488">
    <property type="entry name" value="Etherase_MurQ"/>
</dbReference>
<dbReference type="Gene3D" id="1.10.8.1080">
    <property type="match status" value="1"/>
</dbReference>
<keyword evidence="2" id="KW-0119">Carbohydrate metabolism</keyword>
<dbReference type="GO" id="GO:0009254">
    <property type="term" value="P:peptidoglycan turnover"/>
    <property type="evidence" value="ECO:0007669"/>
    <property type="project" value="TreeGrafter"/>
</dbReference>
<gene>
    <name evidence="4" type="ORF">CXZ10_00305</name>
</gene>
<dbReference type="OrthoDB" id="9813395at2"/>
<dbReference type="GO" id="GO:0016835">
    <property type="term" value="F:carbon-oxygen lyase activity"/>
    <property type="evidence" value="ECO:0007669"/>
    <property type="project" value="InterPro"/>
</dbReference>
<dbReference type="InterPro" id="IPR040190">
    <property type="entry name" value="MURQ/GCKR"/>
</dbReference>
<reference evidence="4 5" key="1">
    <citation type="submission" date="2017-12" db="EMBL/GenBank/DDBJ databases">
        <title>Anaerobic carbon monoxide metabolism by Pleomorphomonas carboxyditropha sp. nov., a new mesophilic hydrogenogenic carboxidotroph.</title>
        <authorList>
            <person name="Esquivel-Elizondo S."/>
            <person name="Krajmalnik-Brown R."/>
        </authorList>
    </citation>
    <scope>NUCLEOTIDE SEQUENCE [LARGE SCALE GENOMIC DNA]</scope>
    <source>
        <strain evidence="4 5">R5-392</strain>
    </source>
</reference>
<dbReference type="GO" id="GO:0097367">
    <property type="term" value="F:carbohydrate derivative binding"/>
    <property type="evidence" value="ECO:0007669"/>
    <property type="project" value="InterPro"/>
</dbReference>
<dbReference type="RefSeq" id="WP_101286960.1">
    <property type="nucleotide sequence ID" value="NZ_FOUQ01000007.1"/>
</dbReference>
<dbReference type="Gene3D" id="3.40.50.10490">
    <property type="entry name" value="Glucose-6-phosphate isomerase like protein, domain 1"/>
    <property type="match status" value="1"/>
</dbReference>
<dbReference type="AlphaFoldDB" id="A0A1I4U6P0"/>
<feature type="domain" description="SIS" evidence="3">
    <location>
        <begin position="54"/>
        <end position="217"/>
    </location>
</feature>
<organism evidence="4 5">
    <name type="scientific">Pleomorphomonas diazotrophica</name>
    <dbReference type="NCBI Taxonomy" id="1166257"/>
    <lineage>
        <taxon>Bacteria</taxon>
        <taxon>Pseudomonadati</taxon>
        <taxon>Pseudomonadota</taxon>
        <taxon>Alphaproteobacteria</taxon>
        <taxon>Hyphomicrobiales</taxon>
        <taxon>Pleomorphomonadaceae</taxon>
        <taxon>Pleomorphomonas</taxon>
    </lineage>
</organism>
<accession>A0A1I4U6P0</accession>
<dbReference type="Proteomes" id="UP000233491">
    <property type="component" value="Unassembled WGS sequence"/>
</dbReference>
<evidence type="ECO:0000256" key="1">
    <source>
        <dbReference type="ARBA" id="ARBA00023239"/>
    </source>
</evidence>
<comment type="caution">
    <text evidence="4">The sequence shown here is derived from an EMBL/GenBank/DDBJ whole genome shotgun (WGS) entry which is preliminary data.</text>
</comment>
<evidence type="ECO:0000313" key="4">
    <source>
        <dbReference type="EMBL" id="PKR91197.1"/>
    </source>
</evidence>